<reference evidence="2 3" key="1">
    <citation type="journal article" date="2020" name="Nature">
        <title>Six reference-quality genomes reveal evolution of bat adaptations.</title>
        <authorList>
            <person name="Jebb D."/>
            <person name="Huang Z."/>
            <person name="Pippel M."/>
            <person name="Hughes G.M."/>
            <person name="Lavrichenko K."/>
            <person name="Devanna P."/>
            <person name="Winkler S."/>
            <person name="Jermiin L.S."/>
            <person name="Skirmuntt E.C."/>
            <person name="Katzourakis A."/>
            <person name="Burkitt-Gray L."/>
            <person name="Ray D.A."/>
            <person name="Sullivan K.A.M."/>
            <person name="Roscito J.G."/>
            <person name="Kirilenko B.M."/>
            <person name="Davalos L.M."/>
            <person name="Corthals A.P."/>
            <person name="Power M.L."/>
            <person name="Jones G."/>
            <person name="Ransome R.D."/>
            <person name="Dechmann D.K.N."/>
            <person name="Locatelli A.G."/>
            <person name="Puechmaille S.J."/>
            <person name="Fedrigo O."/>
            <person name="Jarvis E.D."/>
            <person name="Hiller M."/>
            <person name="Vernes S.C."/>
            <person name="Myers E.W."/>
            <person name="Teeling E.C."/>
        </authorList>
    </citation>
    <scope>NUCLEOTIDE SEQUENCE [LARGE SCALE GENOMIC DNA]</scope>
    <source>
        <strain evidence="2">MMyoMyo1</strain>
        <tissue evidence="2">Flight muscle</tissue>
    </source>
</reference>
<evidence type="ECO:0000256" key="1">
    <source>
        <dbReference type="SAM" id="MobiDB-lite"/>
    </source>
</evidence>
<protein>
    <submittedName>
        <fullName evidence="2">Uncharacterized protein</fullName>
    </submittedName>
</protein>
<organism evidence="2 3">
    <name type="scientific">Myotis myotis</name>
    <name type="common">Greater mouse-eared bat</name>
    <name type="synonym">Vespertilio myotis</name>
    <dbReference type="NCBI Taxonomy" id="51298"/>
    <lineage>
        <taxon>Eukaryota</taxon>
        <taxon>Metazoa</taxon>
        <taxon>Chordata</taxon>
        <taxon>Craniata</taxon>
        <taxon>Vertebrata</taxon>
        <taxon>Euteleostomi</taxon>
        <taxon>Mammalia</taxon>
        <taxon>Eutheria</taxon>
        <taxon>Laurasiatheria</taxon>
        <taxon>Chiroptera</taxon>
        <taxon>Yangochiroptera</taxon>
        <taxon>Vespertilionidae</taxon>
        <taxon>Myotis</taxon>
    </lineage>
</organism>
<dbReference type="Proteomes" id="UP000527355">
    <property type="component" value="Unassembled WGS sequence"/>
</dbReference>
<accession>A0A7J7Z6H2</accession>
<dbReference type="AlphaFoldDB" id="A0A7J7Z6H2"/>
<dbReference type="EMBL" id="JABWUV010000003">
    <property type="protein sequence ID" value="KAF6369300.1"/>
    <property type="molecule type" value="Genomic_DNA"/>
</dbReference>
<evidence type="ECO:0000313" key="3">
    <source>
        <dbReference type="Proteomes" id="UP000527355"/>
    </source>
</evidence>
<comment type="caution">
    <text evidence="2">The sequence shown here is derived from an EMBL/GenBank/DDBJ whole genome shotgun (WGS) entry which is preliminary data.</text>
</comment>
<sequence length="126" mass="13533">MGGHRPGGMRARFQKCLLSAYYAHGTLRRKRLIMNIKDTNPCLLGLFSGRVSPGPWACLVSGSQTARCSQPRAARLPPPDGARRPGRRRFPPGACLHWGAAAAVPPAACNLPPLPPAPPRLRIPQA</sequence>
<proteinExistence type="predicted"/>
<gene>
    <name evidence="2" type="ORF">mMyoMyo1_010666</name>
</gene>
<name>A0A7J7Z6H2_MYOMY</name>
<keyword evidence="3" id="KW-1185">Reference proteome</keyword>
<evidence type="ECO:0000313" key="2">
    <source>
        <dbReference type="EMBL" id="KAF6369300.1"/>
    </source>
</evidence>
<feature type="region of interest" description="Disordered" evidence="1">
    <location>
        <begin position="69"/>
        <end position="89"/>
    </location>
</feature>